<evidence type="ECO:0000313" key="2">
    <source>
        <dbReference type="EMBL" id="KAL0461345.1"/>
    </source>
</evidence>
<organism evidence="2">
    <name type="scientific">Sesamum latifolium</name>
    <dbReference type="NCBI Taxonomy" id="2727402"/>
    <lineage>
        <taxon>Eukaryota</taxon>
        <taxon>Viridiplantae</taxon>
        <taxon>Streptophyta</taxon>
        <taxon>Embryophyta</taxon>
        <taxon>Tracheophyta</taxon>
        <taxon>Spermatophyta</taxon>
        <taxon>Magnoliopsida</taxon>
        <taxon>eudicotyledons</taxon>
        <taxon>Gunneridae</taxon>
        <taxon>Pentapetalae</taxon>
        <taxon>asterids</taxon>
        <taxon>lamiids</taxon>
        <taxon>Lamiales</taxon>
        <taxon>Pedaliaceae</taxon>
        <taxon>Sesamum</taxon>
    </lineage>
</organism>
<protein>
    <submittedName>
        <fullName evidence="2">Uncharacterized protein</fullName>
    </submittedName>
</protein>
<sequence>MPLELTRVGLSRSRTTSKQCLEPTCASPRGTASSAQMHQAPLKSPSSRHCLELASRGALSWTSAQSVA</sequence>
<comment type="caution">
    <text evidence="2">The sequence shown here is derived from an EMBL/GenBank/DDBJ whole genome shotgun (WGS) entry which is preliminary data.</text>
</comment>
<proteinExistence type="predicted"/>
<evidence type="ECO:0000256" key="1">
    <source>
        <dbReference type="SAM" id="MobiDB-lite"/>
    </source>
</evidence>
<accession>A0AAW2Y6E1</accession>
<feature type="region of interest" description="Disordered" evidence="1">
    <location>
        <begin position="1"/>
        <end position="47"/>
    </location>
</feature>
<reference evidence="2" key="1">
    <citation type="submission" date="2020-06" db="EMBL/GenBank/DDBJ databases">
        <authorList>
            <person name="Li T."/>
            <person name="Hu X."/>
            <person name="Zhang T."/>
            <person name="Song X."/>
            <person name="Zhang H."/>
            <person name="Dai N."/>
            <person name="Sheng W."/>
            <person name="Hou X."/>
            <person name="Wei L."/>
        </authorList>
    </citation>
    <scope>NUCLEOTIDE SEQUENCE</scope>
    <source>
        <strain evidence="2">KEN1</strain>
        <tissue evidence="2">Leaf</tissue>
    </source>
</reference>
<name>A0AAW2Y6E1_9LAMI</name>
<dbReference type="EMBL" id="JACGWN010000001">
    <property type="protein sequence ID" value="KAL0461345.1"/>
    <property type="molecule type" value="Genomic_DNA"/>
</dbReference>
<gene>
    <name evidence="2" type="ORF">Slati_0022100</name>
</gene>
<reference evidence="2" key="2">
    <citation type="journal article" date="2024" name="Plant">
        <title>Genomic evolution and insights into agronomic trait innovations of Sesamum species.</title>
        <authorList>
            <person name="Miao H."/>
            <person name="Wang L."/>
            <person name="Qu L."/>
            <person name="Liu H."/>
            <person name="Sun Y."/>
            <person name="Le M."/>
            <person name="Wang Q."/>
            <person name="Wei S."/>
            <person name="Zheng Y."/>
            <person name="Lin W."/>
            <person name="Duan Y."/>
            <person name="Cao H."/>
            <person name="Xiong S."/>
            <person name="Wang X."/>
            <person name="Wei L."/>
            <person name="Li C."/>
            <person name="Ma Q."/>
            <person name="Ju M."/>
            <person name="Zhao R."/>
            <person name="Li G."/>
            <person name="Mu C."/>
            <person name="Tian Q."/>
            <person name="Mei H."/>
            <person name="Zhang T."/>
            <person name="Gao T."/>
            <person name="Zhang H."/>
        </authorList>
    </citation>
    <scope>NUCLEOTIDE SEQUENCE</scope>
    <source>
        <strain evidence="2">KEN1</strain>
    </source>
</reference>
<dbReference type="AlphaFoldDB" id="A0AAW2Y6E1"/>